<feature type="domain" description="AGC-kinase C-terminal" evidence="7">
    <location>
        <begin position="257"/>
        <end position="322"/>
    </location>
</feature>
<keyword evidence="1" id="KW-0723">Serine/threonine-protein kinase</keyword>
<keyword evidence="9" id="KW-1185">Reference proteome</keyword>
<dbReference type="PANTHER" id="PTHR24351">
    <property type="entry name" value="RIBOSOMAL PROTEIN S6 KINASE"/>
    <property type="match status" value="1"/>
</dbReference>
<comment type="caution">
    <text evidence="8">The sequence shown here is derived from an EMBL/GenBank/DDBJ whole genome shotgun (WGS) entry which is preliminary data.</text>
</comment>
<dbReference type="Gene3D" id="1.10.510.10">
    <property type="entry name" value="Transferase(Phosphotransferase) domain 1"/>
    <property type="match status" value="1"/>
</dbReference>
<dbReference type="EC" id="2.7.11.1" evidence="8"/>
<evidence type="ECO:0000313" key="8">
    <source>
        <dbReference type="EMBL" id="KAJ4352590.1"/>
    </source>
</evidence>
<proteinExistence type="predicted"/>
<dbReference type="AlphaFoldDB" id="A0A9W8XJT0"/>
<dbReference type="InterPro" id="IPR045270">
    <property type="entry name" value="STKc_AGC"/>
</dbReference>
<dbReference type="Gene3D" id="3.30.200.20">
    <property type="entry name" value="Phosphorylase Kinase, domain 1"/>
    <property type="match status" value="1"/>
</dbReference>
<dbReference type="SMART" id="SM00248">
    <property type="entry name" value="ANK"/>
    <property type="match status" value="3"/>
</dbReference>
<dbReference type="OrthoDB" id="1278353at2759"/>
<keyword evidence="4 8" id="KW-0418">Kinase</keyword>
<dbReference type="InterPro" id="IPR000719">
    <property type="entry name" value="Prot_kinase_dom"/>
</dbReference>
<keyword evidence="5" id="KW-0067">ATP-binding</keyword>
<keyword evidence="3" id="KW-0547">Nucleotide-binding</keyword>
<dbReference type="EMBL" id="JAPEUX010000005">
    <property type="protein sequence ID" value="KAJ4352590.1"/>
    <property type="molecule type" value="Genomic_DNA"/>
</dbReference>
<evidence type="ECO:0000259" key="6">
    <source>
        <dbReference type="PROSITE" id="PS50011"/>
    </source>
</evidence>
<reference evidence="8" key="1">
    <citation type="submission" date="2022-10" db="EMBL/GenBank/DDBJ databases">
        <title>Tapping the CABI collections for fungal endophytes: first genome assemblies for Collariella, Neodidymelliopsis, Ascochyta clinopodiicola, Didymella pomorum, Didymosphaeria variabile, Neocosmospora piperis and Neocucurbitaria cava.</title>
        <authorList>
            <person name="Hill R."/>
        </authorList>
    </citation>
    <scope>NUCLEOTIDE SEQUENCE</scope>
    <source>
        <strain evidence="8">IMI 356815</strain>
    </source>
</reference>
<sequence>MVMMQAQQTHEAKDAAFEGGPIQNLGKPITLIRQKASKRLYTMRRIKRTEPFVLSPAAKDIHHPFITHLAFTNEVPNNLYLVSPFVSGGHLFTHLQQPRQFDVDTSRFYAAEIVCALEYLHTQDIFCWVKAENVMLDSSGHITLCGFGIFRQRDGTHRDWKKPEYPAPEVLTNGKYSKAADWWTLGIFLYEMLTGLPPFYSDVVEDIRDNIISKSLHLPESVPPHAKDILVGLLHRDPERRLGASEVSEVKQHAFLKDLDWQEIIERRTKPPFQPGYCAECFEPSGVHYLCNHERGQFEEPPTAETFLGFDTHSLSGPGNKAQDVNPGTAVAVEENINTSAVTSPDIELETPEQIRAALEVALKSDREDIVGHLLESNIDLSAPVFKHPSERTTVLEWAVRHGSLNMLELVLSKAGVKSRDRVSATLALGVAAKSRNLPAANSLLSQGTLCEFEDADIPVPADLDDHDGYIFPHPSDSGEFTPALVSAVLNRDIDLARMLLAHGANPDIGYHGVFSGLRGPISFSCGRVVQLAMELRLLEMAQLLLKYGADEGLAAPVGEMRGHECGAVTRPVYQRVTAALRDIGTTISRKLISGCASDVQSTECLRSG</sequence>
<dbReference type="SUPFAM" id="SSF56112">
    <property type="entry name" value="Protein kinase-like (PK-like)"/>
    <property type="match status" value="1"/>
</dbReference>
<dbReference type="CDD" id="cd05123">
    <property type="entry name" value="STKc_AGC"/>
    <property type="match status" value="1"/>
</dbReference>
<dbReference type="Pfam" id="PF00069">
    <property type="entry name" value="Pkinase"/>
    <property type="match status" value="1"/>
</dbReference>
<name>A0A9W8XJT0_9PLEO</name>
<dbReference type="InterPro" id="IPR036770">
    <property type="entry name" value="Ankyrin_rpt-contain_sf"/>
</dbReference>
<dbReference type="InterPro" id="IPR011009">
    <property type="entry name" value="Kinase-like_dom_sf"/>
</dbReference>
<evidence type="ECO:0000313" key="9">
    <source>
        <dbReference type="Proteomes" id="UP001140513"/>
    </source>
</evidence>
<evidence type="ECO:0000256" key="2">
    <source>
        <dbReference type="ARBA" id="ARBA00022679"/>
    </source>
</evidence>
<dbReference type="RefSeq" id="XP_056070946.1">
    <property type="nucleotide sequence ID" value="XM_056216699.1"/>
</dbReference>
<dbReference type="GO" id="GO:0004674">
    <property type="term" value="F:protein serine/threonine kinase activity"/>
    <property type="evidence" value="ECO:0007669"/>
    <property type="project" value="UniProtKB-KW"/>
</dbReference>
<accession>A0A9W8XJT0</accession>
<keyword evidence="2 8" id="KW-0808">Transferase</keyword>
<dbReference type="PROSITE" id="PS51285">
    <property type="entry name" value="AGC_KINASE_CTER"/>
    <property type="match status" value="1"/>
</dbReference>
<evidence type="ECO:0000256" key="4">
    <source>
        <dbReference type="ARBA" id="ARBA00022777"/>
    </source>
</evidence>
<evidence type="ECO:0000256" key="5">
    <source>
        <dbReference type="ARBA" id="ARBA00022840"/>
    </source>
</evidence>
<organism evidence="8 9">
    <name type="scientific">Didymosphaeria variabile</name>
    <dbReference type="NCBI Taxonomy" id="1932322"/>
    <lineage>
        <taxon>Eukaryota</taxon>
        <taxon>Fungi</taxon>
        <taxon>Dikarya</taxon>
        <taxon>Ascomycota</taxon>
        <taxon>Pezizomycotina</taxon>
        <taxon>Dothideomycetes</taxon>
        <taxon>Pleosporomycetidae</taxon>
        <taxon>Pleosporales</taxon>
        <taxon>Massarineae</taxon>
        <taxon>Didymosphaeriaceae</taxon>
        <taxon>Didymosphaeria</taxon>
    </lineage>
</organism>
<protein>
    <submittedName>
        <fullName evidence="8">Serine/threonine-protein kinase</fullName>
        <ecNumber evidence="8">2.7.11.1</ecNumber>
    </submittedName>
</protein>
<dbReference type="Gene3D" id="1.25.40.20">
    <property type="entry name" value="Ankyrin repeat-containing domain"/>
    <property type="match status" value="1"/>
</dbReference>
<dbReference type="GeneID" id="80911469"/>
<gene>
    <name evidence="8" type="primary">YPK2_2</name>
    <name evidence="8" type="ORF">N0V89_007939</name>
</gene>
<evidence type="ECO:0000256" key="1">
    <source>
        <dbReference type="ARBA" id="ARBA00022527"/>
    </source>
</evidence>
<dbReference type="InterPro" id="IPR000961">
    <property type="entry name" value="AGC-kinase_C"/>
</dbReference>
<dbReference type="SUPFAM" id="SSF48403">
    <property type="entry name" value="Ankyrin repeat"/>
    <property type="match status" value="1"/>
</dbReference>
<dbReference type="GO" id="GO:0005524">
    <property type="term" value="F:ATP binding"/>
    <property type="evidence" value="ECO:0007669"/>
    <property type="project" value="UniProtKB-KW"/>
</dbReference>
<evidence type="ECO:0000256" key="3">
    <source>
        <dbReference type="ARBA" id="ARBA00022741"/>
    </source>
</evidence>
<dbReference type="InterPro" id="IPR002110">
    <property type="entry name" value="Ankyrin_rpt"/>
</dbReference>
<evidence type="ECO:0000259" key="7">
    <source>
        <dbReference type="PROSITE" id="PS51285"/>
    </source>
</evidence>
<dbReference type="Proteomes" id="UP001140513">
    <property type="component" value="Unassembled WGS sequence"/>
</dbReference>
<dbReference type="PROSITE" id="PS50011">
    <property type="entry name" value="PROTEIN_KINASE_DOM"/>
    <property type="match status" value="1"/>
</dbReference>
<feature type="domain" description="Protein kinase" evidence="6">
    <location>
        <begin position="1"/>
        <end position="256"/>
    </location>
</feature>